<protein>
    <submittedName>
        <fullName evidence="6">Related to YRB2 - Ran-GTPase-binding protein involved in nuclear protein export</fullName>
    </submittedName>
    <submittedName>
        <fullName evidence="5">Related to YRB2-Ran-GTPase-binding protein involved in nuclear protein export</fullName>
    </submittedName>
</protein>
<gene>
    <name evidence="6" type="ORF">UBRO2_00928</name>
    <name evidence="5" type="ORF">UBRO_05986</name>
</gene>
<comment type="subcellular location">
    <subcellularLocation>
        <location evidence="1">Nucleus</location>
    </subcellularLocation>
</comment>
<feature type="compositionally biased region" description="Low complexity" evidence="3">
    <location>
        <begin position="133"/>
        <end position="167"/>
    </location>
</feature>
<feature type="compositionally biased region" description="Basic and acidic residues" evidence="3">
    <location>
        <begin position="1"/>
        <end position="18"/>
    </location>
</feature>
<evidence type="ECO:0000256" key="2">
    <source>
        <dbReference type="ARBA" id="ARBA00023242"/>
    </source>
</evidence>
<feature type="compositionally biased region" description="Low complexity" evidence="3">
    <location>
        <begin position="201"/>
        <end position="234"/>
    </location>
</feature>
<evidence type="ECO:0000313" key="5">
    <source>
        <dbReference type="EMBL" id="SAM84805.1"/>
    </source>
</evidence>
<organism evidence="5 7">
    <name type="scientific">Ustilago bromivora</name>
    <dbReference type="NCBI Taxonomy" id="307758"/>
    <lineage>
        <taxon>Eukaryota</taxon>
        <taxon>Fungi</taxon>
        <taxon>Dikarya</taxon>
        <taxon>Basidiomycota</taxon>
        <taxon>Ustilaginomycotina</taxon>
        <taxon>Ustilaginomycetes</taxon>
        <taxon>Ustilaginales</taxon>
        <taxon>Ustilaginaceae</taxon>
        <taxon>Ustilago</taxon>
    </lineage>
</organism>
<reference evidence="5" key="2">
    <citation type="submission" date="2016-04" db="EMBL/GenBank/DDBJ databases">
        <authorList>
            <person name="Evans L.H."/>
            <person name="Alamgir A."/>
            <person name="Owens N."/>
            <person name="Weber N.D."/>
            <person name="Virtaneva K."/>
            <person name="Barbian K."/>
            <person name="Babar A."/>
            <person name="Rosenke K."/>
        </authorList>
    </citation>
    <scope>NUCLEOTIDE SEQUENCE</scope>
    <source>
        <strain evidence="5">UB2112</strain>
    </source>
</reference>
<evidence type="ECO:0000313" key="7">
    <source>
        <dbReference type="Proteomes" id="UP000179920"/>
    </source>
</evidence>
<feature type="region of interest" description="Disordered" evidence="3">
    <location>
        <begin position="298"/>
        <end position="362"/>
    </location>
</feature>
<dbReference type="InterPro" id="IPR000156">
    <property type="entry name" value="Ran_bind_dom"/>
</dbReference>
<dbReference type="GO" id="GO:0005634">
    <property type="term" value="C:nucleus"/>
    <property type="evidence" value="ECO:0007669"/>
    <property type="project" value="UniProtKB-SubCell"/>
</dbReference>
<sequence length="475" mass="50095">MAKDDSKQAAKADAEQHSEPQQPSSPQQQQSSSPQPTSPATTSSARAVTFKASAQPAEEAVSGRKREREGSLEPSQLTPSREPIPAKKNRLEDSLQEEDDDTESRHQPETEKVGQIRKKVDELSTQELKTAQTTLSSESEPAAATATATADAKTQTAAETASATETASESKKDSTLADKPSRESEPVKSSQDPPARTQPTFSAFSSKSSPFSAVPSSSGSSSSSSKSGVSAFAARSSSPLVGSGIKPSSLGSSIGAHHAENGSASPATATTSSSSSKPIAKGSSFGFGAFAGASPLAKTKVQAATISEKESKKTESSTDKATFEQKLLSDSKDDSASSESKCKPLLEAPEAETKTGEEDEESIHSIRAKLYTMAEDQSWKERGTGTLRVNIPKKPSDKRPARLVMRADGVLRVILNVSLFKGMKCELHEKFVRIIAFEDAKAVHYAIKLSNPNNAAALMDVLDHFVLAPDASAHA</sequence>
<dbReference type="EMBL" id="ULHB01000010">
    <property type="protein sequence ID" value="SYW75773.1"/>
    <property type="molecule type" value="Genomic_DNA"/>
</dbReference>
<dbReference type="PANTHER" id="PTHR23138:SF142">
    <property type="entry name" value="RAN-BINDING PROTEIN 3B-RELATED"/>
    <property type="match status" value="1"/>
</dbReference>
<dbReference type="InterPro" id="IPR045255">
    <property type="entry name" value="RanBP1-like"/>
</dbReference>
<dbReference type="PANTHER" id="PTHR23138">
    <property type="entry name" value="RAN BINDING PROTEIN"/>
    <property type="match status" value="1"/>
</dbReference>
<feature type="compositionally biased region" description="Polar residues" evidence="3">
    <location>
        <begin position="187"/>
        <end position="200"/>
    </location>
</feature>
<dbReference type="InterPro" id="IPR011993">
    <property type="entry name" value="PH-like_dom_sf"/>
</dbReference>
<feature type="compositionally biased region" description="Basic and acidic residues" evidence="3">
    <location>
        <begin position="103"/>
        <end position="122"/>
    </location>
</feature>
<feature type="compositionally biased region" description="Basic and acidic residues" evidence="3">
    <location>
        <begin position="307"/>
        <end position="344"/>
    </location>
</feature>
<evidence type="ECO:0000256" key="1">
    <source>
        <dbReference type="ARBA" id="ARBA00004123"/>
    </source>
</evidence>
<dbReference type="SMART" id="SM00160">
    <property type="entry name" value="RanBD"/>
    <property type="match status" value="1"/>
</dbReference>
<name>A0A1K0GAA2_9BASI</name>
<dbReference type="Proteomes" id="UP000658997">
    <property type="component" value="Unassembled WGS sequence"/>
</dbReference>
<dbReference type="Pfam" id="PF00638">
    <property type="entry name" value="Ran_BP1"/>
    <property type="match status" value="1"/>
</dbReference>
<dbReference type="EMBL" id="LT558131">
    <property type="protein sequence ID" value="SAM84805.1"/>
    <property type="molecule type" value="Genomic_DNA"/>
</dbReference>
<feature type="region of interest" description="Disordered" evidence="3">
    <location>
        <begin position="1"/>
        <end position="278"/>
    </location>
</feature>
<accession>A0A1K0GAA2</accession>
<dbReference type="CDD" id="cd13180">
    <property type="entry name" value="RanBD_RanBP3"/>
    <property type="match status" value="1"/>
</dbReference>
<reference evidence="7" key="1">
    <citation type="submission" date="2016-04" db="EMBL/GenBank/DDBJ databases">
        <authorList>
            <person name="Guldener U."/>
            <person name="Guldener U."/>
        </authorList>
    </citation>
    <scope>NUCLEOTIDE SEQUENCE [LARGE SCALE GENOMIC DNA]</scope>
    <source>
        <strain evidence="7">UB2112</strain>
    </source>
</reference>
<keyword evidence="2" id="KW-0539">Nucleus</keyword>
<feature type="compositionally biased region" description="Low complexity" evidence="3">
    <location>
        <begin position="20"/>
        <end position="45"/>
    </location>
</feature>
<evidence type="ECO:0000256" key="3">
    <source>
        <dbReference type="SAM" id="MobiDB-lite"/>
    </source>
</evidence>
<evidence type="ECO:0000313" key="6">
    <source>
        <dbReference type="EMBL" id="SYW75773.1"/>
    </source>
</evidence>
<evidence type="ECO:0000259" key="4">
    <source>
        <dbReference type="PROSITE" id="PS50196"/>
    </source>
</evidence>
<keyword evidence="8" id="KW-1185">Reference proteome</keyword>
<dbReference type="OrthoDB" id="185618at2759"/>
<evidence type="ECO:0000313" key="8">
    <source>
        <dbReference type="Proteomes" id="UP000658997"/>
    </source>
</evidence>
<feature type="compositionally biased region" description="Low complexity" evidence="3">
    <location>
        <begin position="262"/>
        <end position="278"/>
    </location>
</feature>
<dbReference type="PROSITE" id="PS50196">
    <property type="entry name" value="RANBD1"/>
    <property type="match status" value="1"/>
</dbReference>
<feature type="domain" description="RanBD1" evidence="4">
    <location>
        <begin position="341"/>
        <end position="463"/>
    </location>
</feature>
<dbReference type="SUPFAM" id="SSF50729">
    <property type="entry name" value="PH domain-like"/>
    <property type="match status" value="1"/>
</dbReference>
<dbReference type="AlphaFoldDB" id="A0A1K0GAA2"/>
<feature type="compositionally biased region" description="Basic and acidic residues" evidence="3">
    <location>
        <begin position="168"/>
        <end position="186"/>
    </location>
</feature>
<dbReference type="Gene3D" id="2.30.29.30">
    <property type="entry name" value="Pleckstrin-homology domain (PH domain)/Phosphotyrosine-binding domain (PTB)"/>
    <property type="match status" value="1"/>
</dbReference>
<dbReference type="Proteomes" id="UP000179920">
    <property type="component" value="Chromosome XV"/>
</dbReference>
<proteinExistence type="predicted"/>
<feature type="compositionally biased region" description="Basic and acidic residues" evidence="3">
    <location>
        <begin position="61"/>
        <end position="71"/>
    </location>
</feature>
<reference evidence="6" key="3">
    <citation type="submission" date="2018-08" db="EMBL/GenBank/DDBJ databases">
        <authorList>
            <person name="Guldener U."/>
        </authorList>
    </citation>
    <scope>NUCLEOTIDE SEQUENCE</scope>
    <source>
        <strain evidence="6">UB2</strain>
    </source>
</reference>
<feature type="compositionally biased region" description="Polar residues" evidence="3">
    <location>
        <begin position="123"/>
        <end position="132"/>
    </location>
</feature>